<proteinExistence type="predicted"/>
<sequence length="133" mass="15369">MSTIRVPLRIPRSLSESRNFKVKFSLHNLIRDDESFIDKVYKVSELTPSPRLDGTFTAQLQRAKLPRWKDTEGEREDEGCDAVELRAHFWQGWKCVGSIGCGIIENAAPKNPMYDQYDDSEEDEEVFGIGRFR</sequence>
<gene>
    <name evidence="1" type="ORF">K504DRAFT_508731</name>
</gene>
<protein>
    <submittedName>
        <fullName evidence="1">Uncharacterized protein</fullName>
    </submittedName>
</protein>
<evidence type="ECO:0000313" key="1">
    <source>
        <dbReference type="EMBL" id="KAF2702770.1"/>
    </source>
</evidence>
<keyword evidence="2" id="KW-1185">Reference proteome</keyword>
<evidence type="ECO:0000313" key="2">
    <source>
        <dbReference type="Proteomes" id="UP000799428"/>
    </source>
</evidence>
<organism evidence="1 2">
    <name type="scientific">Pleomassaria siparia CBS 279.74</name>
    <dbReference type="NCBI Taxonomy" id="1314801"/>
    <lineage>
        <taxon>Eukaryota</taxon>
        <taxon>Fungi</taxon>
        <taxon>Dikarya</taxon>
        <taxon>Ascomycota</taxon>
        <taxon>Pezizomycotina</taxon>
        <taxon>Dothideomycetes</taxon>
        <taxon>Pleosporomycetidae</taxon>
        <taxon>Pleosporales</taxon>
        <taxon>Pleomassariaceae</taxon>
        <taxon>Pleomassaria</taxon>
    </lineage>
</organism>
<reference evidence="1" key="1">
    <citation type="journal article" date="2020" name="Stud. Mycol.">
        <title>101 Dothideomycetes genomes: a test case for predicting lifestyles and emergence of pathogens.</title>
        <authorList>
            <person name="Haridas S."/>
            <person name="Albert R."/>
            <person name="Binder M."/>
            <person name="Bloem J."/>
            <person name="Labutti K."/>
            <person name="Salamov A."/>
            <person name="Andreopoulos B."/>
            <person name="Baker S."/>
            <person name="Barry K."/>
            <person name="Bills G."/>
            <person name="Bluhm B."/>
            <person name="Cannon C."/>
            <person name="Castanera R."/>
            <person name="Culley D."/>
            <person name="Daum C."/>
            <person name="Ezra D."/>
            <person name="Gonzalez J."/>
            <person name="Henrissat B."/>
            <person name="Kuo A."/>
            <person name="Liang C."/>
            <person name="Lipzen A."/>
            <person name="Lutzoni F."/>
            <person name="Magnuson J."/>
            <person name="Mondo S."/>
            <person name="Nolan M."/>
            <person name="Ohm R."/>
            <person name="Pangilinan J."/>
            <person name="Park H.-J."/>
            <person name="Ramirez L."/>
            <person name="Alfaro M."/>
            <person name="Sun H."/>
            <person name="Tritt A."/>
            <person name="Yoshinaga Y."/>
            <person name="Zwiers L.-H."/>
            <person name="Turgeon B."/>
            <person name="Goodwin S."/>
            <person name="Spatafora J."/>
            <person name="Crous P."/>
            <person name="Grigoriev I."/>
        </authorList>
    </citation>
    <scope>NUCLEOTIDE SEQUENCE</scope>
    <source>
        <strain evidence="1">CBS 279.74</strain>
    </source>
</reference>
<dbReference type="AlphaFoldDB" id="A0A6G1JQJ3"/>
<accession>A0A6G1JQJ3</accession>
<dbReference type="EMBL" id="MU005793">
    <property type="protein sequence ID" value="KAF2702770.1"/>
    <property type="molecule type" value="Genomic_DNA"/>
</dbReference>
<name>A0A6G1JQJ3_9PLEO</name>
<dbReference type="Proteomes" id="UP000799428">
    <property type="component" value="Unassembled WGS sequence"/>
</dbReference>